<dbReference type="GO" id="GO:0010457">
    <property type="term" value="P:centriole-centriole cohesion"/>
    <property type="evidence" value="ECO:0007669"/>
    <property type="project" value="TreeGrafter"/>
</dbReference>
<dbReference type="OrthoDB" id="428850at2759"/>
<dbReference type="GO" id="GO:0007099">
    <property type="term" value="P:centriole replication"/>
    <property type="evidence" value="ECO:0007669"/>
    <property type="project" value="TreeGrafter"/>
</dbReference>
<dbReference type="GO" id="GO:0036064">
    <property type="term" value="C:ciliary basal body"/>
    <property type="evidence" value="ECO:0007669"/>
    <property type="project" value="InterPro"/>
</dbReference>
<evidence type="ECO:0000313" key="2">
    <source>
        <dbReference type="RefSeq" id="XP_010783560.1"/>
    </source>
</evidence>
<dbReference type="GO" id="GO:0005813">
    <property type="term" value="C:centrosome"/>
    <property type="evidence" value="ECO:0007669"/>
    <property type="project" value="InterPro"/>
</dbReference>
<dbReference type="GeneID" id="104957614"/>
<name>A0A6I9P7E1_9TELE</name>
<accession>A0A6I9P7E1</accession>
<reference evidence="2" key="1">
    <citation type="submission" date="2025-08" db="UniProtKB">
        <authorList>
            <consortium name="RefSeq"/>
        </authorList>
    </citation>
    <scope>IDENTIFICATION</scope>
    <source>
        <tissue evidence="2">Muscle</tissue>
    </source>
</reference>
<dbReference type="AlphaFoldDB" id="A0A6I9P7E1"/>
<dbReference type="SUPFAM" id="SSF48371">
    <property type="entry name" value="ARM repeat"/>
    <property type="match status" value="1"/>
</dbReference>
<gene>
    <name evidence="2" type="primary">LOC104957614</name>
</gene>
<dbReference type="PANTHER" id="PTHR31691">
    <property type="entry name" value="ROTATIN"/>
    <property type="match status" value="1"/>
</dbReference>
<dbReference type="GO" id="GO:0032053">
    <property type="term" value="P:ciliary basal body organization"/>
    <property type="evidence" value="ECO:0007669"/>
    <property type="project" value="TreeGrafter"/>
</dbReference>
<dbReference type="InterPro" id="IPR030791">
    <property type="entry name" value="Rotatin"/>
</dbReference>
<dbReference type="KEGG" id="ncc:104957614"/>
<evidence type="ECO:0000313" key="1">
    <source>
        <dbReference type="Proteomes" id="UP000504611"/>
    </source>
</evidence>
<dbReference type="RefSeq" id="XP_010783560.1">
    <property type="nucleotide sequence ID" value="XM_010785258.1"/>
</dbReference>
<dbReference type="GO" id="GO:0005814">
    <property type="term" value="C:centriole"/>
    <property type="evidence" value="ECO:0007669"/>
    <property type="project" value="TreeGrafter"/>
</dbReference>
<sequence>MFPTLPTVFVSFSVSSPPLSSLLSPLLLSPFPEVSHVFHHVLELLSDGVLLLGDSVCELVWDDRSLVGTELKQKLQACMELLGEILSYHQSVSADIPRSAQVHHRMAYTSISIFTIKLLQTILPPEKAGEHLPESTATAIFHLCLDTSLGSLLPSMHQAAVAYLEQVNSDSHDLYRRVSRAALWMESTCNFMKEAQAEGEKNWVELLELADQAINGLSLHQHLPVIKECVHICSHLWMFEDPSPLLQRESQKLLLKLLSHPSLPVRAETYQCTLRLAKDCLGIQNVARKEVAACGGLNFLIHHRVLYEITAFGLQDSAEKVNVAAKDILLFVLKGRLMMTASTWDRFNEALHPVMPVLQGYAGTEDSLGNCVLLISDMSDGFPSKAKLKAALRLLFTKQPTVRIAAVQQILPHLSSHDDAGAARPELDQSVISSLPNLFCLRQPADVSLDTCKKSVLKVESVEKLFGILSSDTVDLSLKRSAGEQLSVVLQDTTMHPVLKNLGITDKVISFIVGSVNGNKE</sequence>
<keyword evidence="1" id="KW-1185">Reference proteome</keyword>
<dbReference type="InterPro" id="IPR016024">
    <property type="entry name" value="ARM-type_fold"/>
</dbReference>
<protein>
    <submittedName>
        <fullName evidence="2">Rotatin-like</fullName>
    </submittedName>
</protein>
<proteinExistence type="predicted"/>
<organism evidence="1 2">
    <name type="scientific">Notothenia coriiceps</name>
    <name type="common">black rockcod</name>
    <dbReference type="NCBI Taxonomy" id="8208"/>
    <lineage>
        <taxon>Eukaryota</taxon>
        <taxon>Metazoa</taxon>
        <taxon>Chordata</taxon>
        <taxon>Craniata</taxon>
        <taxon>Vertebrata</taxon>
        <taxon>Euteleostomi</taxon>
        <taxon>Actinopterygii</taxon>
        <taxon>Neopterygii</taxon>
        <taxon>Teleostei</taxon>
        <taxon>Neoteleostei</taxon>
        <taxon>Acanthomorphata</taxon>
        <taxon>Eupercaria</taxon>
        <taxon>Perciformes</taxon>
        <taxon>Notothenioidei</taxon>
        <taxon>Nototheniidae</taxon>
        <taxon>Notothenia</taxon>
    </lineage>
</organism>
<dbReference type="PANTHER" id="PTHR31691:SF1">
    <property type="entry name" value="ROTATIN"/>
    <property type="match status" value="1"/>
</dbReference>
<dbReference type="Proteomes" id="UP000504611">
    <property type="component" value="Unplaced"/>
</dbReference>